<reference evidence="2" key="1">
    <citation type="submission" date="2017-09" db="EMBL/GenBank/DDBJ databases">
        <title>Depth-based differentiation of microbial function through sediment-hosted aquifers and enrichment of novel symbionts in the deep terrestrial subsurface.</title>
        <authorList>
            <person name="Probst A.J."/>
            <person name="Ladd B."/>
            <person name="Jarett J.K."/>
            <person name="Geller-Mcgrath D.E."/>
            <person name="Sieber C.M.K."/>
            <person name="Emerson J.B."/>
            <person name="Anantharaman K."/>
            <person name="Thomas B.C."/>
            <person name="Malmstrom R."/>
            <person name="Stieglmeier M."/>
            <person name="Klingl A."/>
            <person name="Woyke T."/>
            <person name="Ryan C.M."/>
            <person name="Banfield J.F."/>
        </authorList>
    </citation>
    <scope>NUCLEOTIDE SEQUENCE [LARGE SCALE GENOMIC DNA]</scope>
</reference>
<organism evidence="1 2">
    <name type="scientific">Candidatus Kaiserbacteria bacterium CG10_big_fil_rev_8_21_14_0_10_45_20</name>
    <dbReference type="NCBI Taxonomy" id="1974607"/>
    <lineage>
        <taxon>Bacteria</taxon>
        <taxon>Candidatus Kaiseribacteriota</taxon>
    </lineage>
</organism>
<evidence type="ECO:0000313" key="2">
    <source>
        <dbReference type="Proteomes" id="UP000229315"/>
    </source>
</evidence>
<sequence>MILIGRYDVHRMYKKTFSVTINGMFKKMMLKMAMQKQLKGMPKEMQEKVLAMVEKNPDFFTDISKQIDERVKKGEDKVAAAQAVAMANQAKLQQLFQQGQ</sequence>
<protein>
    <submittedName>
        <fullName evidence="1">Uncharacterized protein</fullName>
    </submittedName>
</protein>
<accession>A0A2H0UGL9</accession>
<evidence type="ECO:0000313" key="1">
    <source>
        <dbReference type="EMBL" id="PIR85549.1"/>
    </source>
</evidence>
<name>A0A2H0UGL9_9BACT</name>
<dbReference type="Proteomes" id="UP000229315">
    <property type="component" value="Unassembled WGS sequence"/>
</dbReference>
<dbReference type="EMBL" id="PFBH01000001">
    <property type="protein sequence ID" value="PIR85549.1"/>
    <property type="molecule type" value="Genomic_DNA"/>
</dbReference>
<gene>
    <name evidence="1" type="ORF">COU15_00435</name>
</gene>
<comment type="caution">
    <text evidence="1">The sequence shown here is derived from an EMBL/GenBank/DDBJ whole genome shotgun (WGS) entry which is preliminary data.</text>
</comment>
<dbReference type="AlphaFoldDB" id="A0A2H0UGL9"/>
<proteinExistence type="predicted"/>